<dbReference type="Proteomes" id="UP000011863">
    <property type="component" value="Chromosome"/>
</dbReference>
<feature type="domain" description="Acyl-CoA oxidase/dehydrogenase middle" evidence="8">
    <location>
        <begin position="129"/>
        <end position="222"/>
    </location>
</feature>
<dbReference type="EMBL" id="AP012057">
    <property type="protein sequence ID" value="BAN02978.1"/>
    <property type="molecule type" value="Genomic_DNA"/>
</dbReference>
<evidence type="ECO:0000259" key="9">
    <source>
        <dbReference type="Pfam" id="PF02771"/>
    </source>
</evidence>
<evidence type="ECO:0000256" key="3">
    <source>
        <dbReference type="ARBA" id="ARBA00022630"/>
    </source>
</evidence>
<dbReference type="InterPro" id="IPR013786">
    <property type="entry name" value="AcylCoA_DH/ox_N"/>
</dbReference>
<dbReference type="EC" id="1.3.99.-" evidence="10"/>
<sequence>MDLTADTDQETFRTEVRSFLTTHLPDDWQGYGALSEAERQEFAPRWRETLLGNGYLAVAWPKEYGGAGLGLMQQVIVQEEFVRAGAPLLPIPSDSFGFSLIGPTILHAGTDDQRARFLPKIVSGEHRWCQGYSEPEAGSDLFGLKTRAVRDGDNWIVNGQKVWQTAGLHANWIFALARTDPDAPKAKGLSMLLLPMDQPGVEVRPIRTMTGREEFCEVFFTDAVTHVDNMVGEVNDGARMTMTLLGFERGASSGAAYLLHRQELERLCDLVQEQGRADDPWIRQELAWCFSKVEIFKYLGLRTLTRAASGKSPGPESSMSKLYTSEYHKRVARLSMDVLGLRSTYAGGAEAVADLGPEPLGSPNSPAAWQRVYMTSLAATIYGGSSQIQRNTLGERVLGLPREPRPTTTG</sequence>
<dbReference type="InterPro" id="IPR036250">
    <property type="entry name" value="AcylCo_DH-like_C"/>
</dbReference>
<dbReference type="Gene3D" id="1.10.540.10">
    <property type="entry name" value="Acyl-CoA dehydrogenase/oxidase, N-terminal domain"/>
    <property type="match status" value="1"/>
</dbReference>
<keyword evidence="4 6" id="KW-0274">FAD</keyword>
<evidence type="ECO:0000259" key="7">
    <source>
        <dbReference type="Pfam" id="PF00441"/>
    </source>
</evidence>
<gene>
    <name evidence="10" type="ORF">YM304_26640</name>
</gene>
<dbReference type="KEGG" id="aym:YM304_26640"/>
<evidence type="ECO:0000259" key="8">
    <source>
        <dbReference type="Pfam" id="PF02770"/>
    </source>
</evidence>
<dbReference type="InterPro" id="IPR037069">
    <property type="entry name" value="AcylCoA_DH/ox_N_sf"/>
</dbReference>
<keyword evidence="5 6" id="KW-0560">Oxidoreductase</keyword>
<dbReference type="AlphaFoldDB" id="A0A6C7EEB8"/>
<evidence type="ECO:0000256" key="4">
    <source>
        <dbReference type="ARBA" id="ARBA00022827"/>
    </source>
</evidence>
<evidence type="ECO:0000256" key="5">
    <source>
        <dbReference type="ARBA" id="ARBA00023002"/>
    </source>
</evidence>
<feature type="domain" description="Acyl-CoA dehydrogenase/oxidase N-terminal" evidence="9">
    <location>
        <begin position="8"/>
        <end position="125"/>
    </location>
</feature>
<dbReference type="Pfam" id="PF00441">
    <property type="entry name" value="Acyl-CoA_dh_1"/>
    <property type="match status" value="1"/>
</dbReference>
<feature type="domain" description="Acyl-CoA dehydrogenase/oxidase C-terminal" evidence="7">
    <location>
        <begin position="235"/>
        <end position="398"/>
    </location>
</feature>
<dbReference type="PANTHER" id="PTHR43292">
    <property type="entry name" value="ACYL-COA DEHYDROGENASE"/>
    <property type="match status" value="1"/>
</dbReference>
<dbReference type="RefSeq" id="WP_015442225.1">
    <property type="nucleotide sequence ID" value="NC_020520.1"/>
</dbReference>
<dbReference type="InterPro" id="IPR009075">
    <property type="entry name" value="AcylCo_DH/oxidase_C"/>
</dbReference>
<dbReference type="InterPro" id="IPR006091">
    <property type="entry name" value="Acyl-CoA_Oxase/DH_mid-dom"/>
</dbReference>
<evidence type="ECO:0000313" key="11">
    <source>
        <dbReference type="Proteomes" id="UP000011863"/>
    </source>
</evidence>
<dbReference type="GO" id="GO:0005886">
    <property type="term" value="C:plasma membrane"/>
    <property type="evidence" value="ECO:0007669"/>
    <property type="project" value="TreeGrafter"/>
</dbReference>
<dbReference type="InterPro" id="IPR046373">
    <property type="entry name" value="Acyl-CoA_Oxase/DH_mid-dom_sf"/>
</dbReference>
<dbReference type="Gene3D" id="1.20.140.10">
    <property type="entry name" value="Butyryl-CoA Dehydrogenase, subunit A, domain 3"/>
    <property type="match status" value="1"/>
</dbReference>
<evidence type="ECO:0000256" key="6">
    <source>
        <dbReference type="RuleBase" id="RU362125"/>
    </source>
</evidence>
<dbReference type="Gene3D" id="2.40.110.10">
    <property type="entry name" value="Butyryl-CoA Dehydrogenase, subunit A, domain 2"/>
    <property type="match status" value="1"/>
</dbReference>
<dbReference type="GO" id="GO:0050660">
    <property type="term" value="F:flavin adenine dinucleotide binding"/>
    <property type="evidence" value="ECO:0007669"/>
    <property type="project" value="InterPro"/>
</dbReference>
<accession>A0A6C7EEB8</accession>
<comment type="similarity">
    <text evidence="2 6">Belongs to the acyl-CoA dehydrogenase family.</text>
</comment>
<dbReference type="SUPFAM" id="SSF47203">
    <property type="entry name" value="Acyl-CoA dehydrogenase C-terminal domain-like"/>
    <property type="match status" value="1"/>
</dbReference>
<keyword evidence="3 6" id="KW-0285">Flavoprotein</keyword>
<evidence type="ECO:0000313" key="10">
    <source>
        <dbReference type="EMBL" id="BAN02978.1"/>
    </source>
</evidence>
<protein>
    <submittedName>
        <fullName evidence="10">Putative acyl-CoA dehydrogenase</fullName>
        <ecNumber evidence="10">1.3.99.-</ecNumber>
    </submittedName>
</protein>
<keyword evidence="11" id="KW-1185">Reference proteome</keyword>
<evidence type="ECO:0000256" key="2">
    <source>
        <dbReference type="ARBA" id="ARBA00009347"/>
    </source>
</evidence>
<dbReference type="FunFam" id="2.40.110.10:FF:000011">
    <property type="entry name" value="Acyl-CoA dehydrogenase FadE34"/>
    <property type="match status" value="1"/>
</dbReference>
<reference evidence="10 11" key="1">
    <citation type="journal article" date="2013" name="Int. J. Syst. Evol. Microbiol.">
        <title>Ilumatobacter nonamiense sp. nov. and Ilumatobacter coccineum sp. nov., isolated from seashore sand.</title>
        <authorList>
            <person name="Matsumoto A."/>
            <person name="Kasai H."/>
            <person name="Matsuo Y."/>
            <person name="Shizuri Y."/>
            <person name="Ichikawa N."/>
            <person name="Fujita N."/>
            <person name="Omura S."/>
            <person name="Takahashi Y."/>
        </authorList>
    </citation>
    <scope>NUCLEOTIDE SEQUENCE [LARGE SCALE GENOMIC DNA]</scope>
    <source>
        <strain evidence="11">NBRC 103263 / KCTC 29153 / YM16-304</strain>
    </source>
</reference>
<dbReference type="InterPro" id="IPR052161">
    <property type="entry name" value="Mycobact_Acyl-CoA_DH"/>
</dbReference>
<proteinExistence type="inferred from homology"/>
<comment type="cofactor">
    <cofactor evidence="1 6">
        <name>FAD</name>
        <dbReference type="ChEBI" id="CHEBI:57692"/>
    </cofactor>
</comment>
<dbReference type="Pfam" id="PF02770">
    <property type="entry name" value="Acyl-CoA_dh_M"/>
    <property type="match status" value="1"/>
</dbReference>
<dbReference type="PANTHER" id="PTHR43292:SF3">
    <property type="entry name" value="ACYL-COA DEHYDROGENASE FADE29"/>
    <property type="match status" value="1"/>
</dbReference>
<dbReference type="SUPFAM" id="SSF56645">
    <property type="entry name" value="Acyl-CoA dehydrogenase NM domain-like"/>
    <property type="match status" value="1"/>
</dbReference>
<dbReference type="GO" id="GO:0016627">
    <property type="term" value="F:oxidoreductase activity, acting on the CH-CH group of donors"/>
    <property type="evidence" value="ECO:0007669"/>
    <property type="project" value="InterPro"/>
</dbReference>
<dbReference type="OrthoDB" id="5179760at2"/>
<name>A0A6C7EEB8_ILUCY</name>
<organism evidence="10 11">
    <name type="scientific">Ilumatobacter coccineus (strain NBRC 103263 / KCTC 29153 / YM16-304)</name>
    <dbReference type="NCBI Taxonomy" id="1313172"/>
    <lineage>
        <taxon>Bacteria</taxon>
        <taxon>Bacillati</taxon>
        <taxon>Actinomycetota</taxon>
        <taxon>Acidimicrobiia</taxon>
        <taxon>Acidimicrobiales</taxon>
        <taxon>Ilumatobacteraceae</taxon>
        <taxon>Ilumatobacter</taxon>
    </lineage>
</organism>
<dbReference type="InterPro" id="IPR009100">
    <property type="entry name" value="AcylCoA_DH/oxidase_NM_dom_sf"/>
</dbReference>
<dbReference type="Pfam" id="PF02771">
    <property type="entry name" value="Acyl-CoA_dh_N"/>
    <property type="match status" value="1"/>
</dbReference>
<evidence type="ECO:0000256" key="1">
    <source>
        <dbReference type="ARBA" id="ARBA00001974"/>
    </source>
</evidence>